<dbReference type="PANTHER" id="PTHR11365:SF2">
    <property type="entry name" value="5-OXOPROLINASE"/>
    <property type="match status" value="1"/>
</dbReference>
<dbReference type="EMBL" id="HBEK01003644">
    <property type="protein sequence ID" value="CAD8392016.1"/>
    <property type="molecule type" value="Transcribed_RNA"/>
</dbReference>
<dbReference type="GO" id="GO:0017168">
    <property type="term" value="F:5-oxoprolinase (ATP-hydrolyzing) activity"/>
    <property type="evidence" value="ECO:0007669"/>
    <property type="project" value="TreeGrafter"/>
</dbReference>
<accession>A0A7S0G1G6</accession>
<evidence type="ECO:0000313" key="2">
    <source>
        <dbReference type="EMBL" id="CAD8392016.1"/>
    </source>
</evidence>
<evidence type="ECO:0000259" key="1">
    <source>
        <dbReference type="Pfam" id="PF02538"/>
    </source>
</evidence>
<proteinExistence type="predicted"/>
<dbReference type="Pfam" id="PF02538">
    <property type="entry name" value="Hydantoinase_B"/>
    <property type="match status" value="1"/>
</dbReference>
<dbReference type="GO" id="GO:0005829">
    <property type="term" value="C:cytosol"/>
    <property type="evidence" value="ECO:0007669"/>
    <property type="project" value="TreeGrafter"/>
</dbReference>
<dbReference type="AlphaFoldDB" id="A0A7S0G1G6"/>
<feature type="domain" description="Hydantoinase B/oxoprolinase" evidence="1">
    <location>
        <begin position="2"/>
        <end position="319"/>
    </location>
</feature>
<gene>
    <name evidence="2" type="ORF">RMAR0315_LOCUS1991</name>
</gene>
<sequence length="320" mass="34149">MEDLMSSEGAARVQKYMKQIQNTAAVSVQSMLRRISIDRGLKPKDSLFAEDFMDNGLRIKLTLTIDRDRGTAEFDFAGTSAEVYGNLNAPRSVVTSAVIYTLRSLVDTNIPLNQGCLEPVSILLPKGSMLCPSENAAVVGGNVLVSQRVTDVVLMAFGAAAASQGCMNNFTMGDKNIGYYETIAGGSGAGPDWDGASGVHTHMTNTRITDPEILEQRYPVRLRKFLLRKGSGGVGLHPGGEGVEREIEVTSPLTVSILSERRVHRPWGLNGGGDGACGENYIVRKDGREIFFGGKNTAVLEPGDAIRICTPGGGGFGPPL</sequence>
<protein>
    <recommendedName>
        <fullName evidence="1">Hydantoinase B/oxoprolinase domain-containing protein</fullName>
    </recommendedName>
</protein>
<dbReference type="GO" id="GO:0006749">
    <property type="term" value="P:glutathione metabolic process"/>
    <property type="evidence" value="ECO:0007669"/>
    <property type="project" value="TreeGrafter"/>
</dbReference>
<dbReference type="InterPro" id="IPR003692">
    <property type="entry name" value="Hydantoinase_B"/>
</dbReference>
<dbReference type="PANTHER" id="PTHR11365">
    <property type="entry name" value="5-OXOPROLINASE RELATED"/>
    <property type="match status" value="1"/>
</dbReference>
<organism evidence="2">
    <name type="scientific">Rhodosorus marinus</name>
    <dbReference type="NCBI Taxonomy" id="101924"/>
    <lineage>
        <taxon>Eukaryota</taxon>
        <taxon>Rhodophyta</taxon>
        <taxon>Stylonematophyceae</taxon>
        <taxon>Stylonematales</taxon>
        <taxon>Stylonemataceae</taxon>
        <taxon>Rhodosorus</taxon>
    </lineage>
</organism>
<name>A0A7S0G1G6_9RHOD</name>
<dbReference type="InterPro" id="IPR045079">
    <property type="entry name" value="Oxoprolinase-like"/>
</dbReference>
<reference evidence="2" key="1">
    <citation type="submission" date="2021-01" db="EMBL/GenBank/DDBJ databases">
        <authorList>
            <person name="Corre E."/>
            <person name="Pelletier E."/>
            <person name="Niang G."/>
            <person name="Scheremetjew M."/>
            <person name="Finn R."/>
            <person name="Kale V."/>
            <person name="Holt S."/>
            <person name="Cochrane G."/>
            <person name="Meng A."/>
            <person name="Brown T."/>
            <person name="Cohen L."/>
        </authorList>
    </citation>
    <scope>NUCLEOTIDE SEQUENCE</scope>
    <source>
        <strain evidence="2">UTEX LB 2760</strain>
    </source>
</reference>